<feature type="compositionally biased region" description="Low complexity" evidence="6">
    <location>
        <begin position="25"/>
        <end position="34"/>
    </location>
</feature>
<comment type="similarity">
    <text evidence="2">Belongs to the multi antimicrobial extrusion (MATE) (TC 2.A.66.1) family.</text>
</comment>
<reference evidence="7" key="1">
    <citation type="journal article" date="2018" name="Data Brief">
        <title>Genome sequence data from 17 accessions of Ensete ventricosum, a staple food crop for millions in Ethiopia.</title>
        <authorList>
            <person name="Yemataw Z."/>
            <person name="Muzemil S."/>
            <person name="Ambachew D."/>
            <person name="Tripathi L."/>
            <person name="Tesfaye K."/>
            <person name="Chala A."/>
            <person name="Farbos A."/>
            <person name="O'Neill P."/>
            <person name="Moore K."/>
            <person name="Grant M."/>
            <person name="Studholme D.J."/>
        </authorList>
    </citation>
    <scope>NUCLEOTIDE SEQUENCE [LARGE SCALE GENOMIC DNA]</scope>
    <source>
        <tissue evidence="7">Leaf</tissue>
    </source>
</reference>
<protein>
    <recommendedName>
        <fullName evidence="8">Polysaccharide biosynthesis protein C-terminal domain-containing protein</fullName>
    </recommendedName>
</protein>
<dbReference type="PANTHER" id="PTHR42893">
    <property type="entry name" value="PROTEIN DETOXIFICATION 44, CHLOROPLASTIC-RELATED"/>
    <property type="match status" value="1"/>
</dbReference>
<feature type="compositionally biased region" description="Basic residues" evidence="6">
    <location>
        <begin position="36"/>
        <end position="51"/>
    </location>
</feature>
<evidence type="ECO:0000256" key="3">
    <source>
        <dbReference type="ARBA" id="ARBA00022692"/>
    </source>
</evidence>
<keyword evidence="3" id="KW-0812">Transmembrane</keyword>
<feature type="region of interest" description="Disordered" evidence="6">
    <location>
        <begin position="1"/>
        <end position="60"/>
    </location>
</feature>
<accession>A0A445MFT2</accession>
<dbReference type="GO" id="GO:0016020">
    <property type="term" value="C:membrane"/>
    <property type="evidence" value="ECO:0007669"/>
    <property type="project" value="UniProtKB-SubCell"/>
</dbReference>
<proteinExistence type="inferred from homology"/>
<keyword evidence="4" id="KW-1133">Transmembrane helix</keyword>
<dbReference type="InterPro" id="IPR044644">
    <property type="entry name" value="DinF-like"/>
</dbReference>
<dbReference type="EMBL" id="KV875830">
    <property type="protein sequence ID" value="RZR73114.1"/>
    <property type="molecule type" value="Genomic_DNA"/>
</dbReference>
<organism evidence="7">
    <name type="scientific">Ensete ventricosum</name>
    <name type="common">Abyssinian banana</name>
    <name type="synonym">Musa ensete</name>
    <dbReference type="NCBI Taxonomy" id="4639"/>
    <lineage>
        <taxon>Eukaryota</taxon>
        <taxon>Viridiplantae</taxon>
        <taxon>Streptophyta</taxon>
        <taxon>Embryophyta</taxon>
        <taxon>Tracheophyta</taxon>
        <taxon>Spermatophyta</taxon>
        <taxon>Magnoliopsida</taxon>
        <taxon>Liliopsida</taxon>
        <taxon>Zingiberales</taxon>
        <taxon>Musaceae</taxon>
        <taxon>Ensete</taxon>
    </lineage>
</organism>
<evidence type="ECO:0000256" key="4">
    <source>
        <dbReference type="ARBA" id="ARBA00022989"/>
    </source>
</evidence>
<sequence length="126" mass="13909">MAIASFHPPIRIHSPAPSFPRPPSKRLSPLLPRSPTRPKSHQWRVSRRQAKPRPSDTGRSLLTRASRLLNRIRYPSLWNALRTLRFVGDEISLEILSIALPAVLALAADPIASLVDTAFVGHLGTG</sequence>
<keyword evidence="5" id="KW-0472">Membrane</keyword>
<dbReference type="PANTHER" id="PTHR42893:SF46">
    <property type="entry name" value="PROTEIN DETOXIFICATION 44, CHLOROPLASTIC"/>
    <property type="match status" value="1"/>
</dbReference>
<evidence type="ECO:0000256" key="6">
    <source>
        <dbReference type="SAM" id="MobiDB-lite"/>
    </source>
</evidence>
<evidence type="ECO:0000256" key="2">
    <source>
        <dbReference type="ARBA" id="ARBA00010199"/>
    </source>
</evidence>
<evidence type="ECO:0000256" key="5">
    <source>
        <dbReference type="ARBA" id="ARBA00023136"/>
    </source>
</evidence>
<evidence type="ECO:0000313" key="7">
    <source>
        <dbReference type="EMBL" id="RZR73114.1"/>
    </source>
</evidence>
<name>A0A445MFT2_ENSVE</name>
<gene>
    <name evidence="7" type="ORF">BHM03_00020340</name>
</gene>
<evidence type="ECO:0008006" key="8">
    <source>
        <dbReference type="Google" id="ProtNLM"/>
    </source>
</evidence>
<dbReference type="Proteomes" id="UP000290560">
    <property type="component" value="Unassembled WGS sequence"/>
</dbReference>
<dbReference type="AlphaFoldDB" id="A0A445MFT2"/>
<evidence type="ECO:0000256" key="1">
    <source>
        <dbReference type="ARBA" id="ARBA00004141"/>
    </source>
</evidence>
<comment type="subcellular location">
    <subcellularLocation>
        <location evidence="1">Membrane</location>
        <topology evidence="1">Multi-pass membrane protein</topology>
    </subcellularLocation>
</comment>